<dbReference type="Proteomes" id="UP000002320">
    <property type="component" value="Unassembled WGS sequence"/>
</dbReference>
<feature type="compositionally biased region" description="Basic and acidic residues" evidence="1">
    <location>
        <begin position="1"/>
        <end position="13"/>
    </location>
</feature>
<name>B0WX65_CULQU</name>
<evidence type="ECO:0000313" key="2">
    <source>
        <dbReference type="EMBL" id="EDS36326.1"/>
    </source>
</evidence>
<gene>
    <name evidence="3" type="primary">6044473</name>
    <name evidence="2" type="ORF">CpipJ_CPIJ012015</name>
</gene>
<protein>
    <submittedName>
        <fullName evidence="2 3">Uncharacterized protein</fullName>
    </submittedName>
</protein>
<dbReference type="EnsemblMetazoa" id="CPIJ012015-RA">
    <property type="protein sequence ID" value="CPIJ012015-PA"/>
    <property type="gene ID" value="CPIJ012015"/>
</dbReference>
<reference evidence="2" key="1">
    <citation type="submission" date="2007-03" db="EMBL/GenBank/DDBJ databases">
        <title>Annotation of Culex pipiens quinquefasciatus.</title>
        <authorList>
            <consortium name="The Broad Institute Genome Sequencing Platform"/>
            <person name="Atkinson P.W."/>
            <person name="Hemingway J."/>
            <person name="Christensen B.M."/>
            <person name="Higgs S."/>
            <person name="Kodira C."/>
            <person name="Hannick L."/>
            <person name="Megy K."/>
            <person name="O'Leary S."/>
            <person name="Pearson M."/>
            <person name="Haas B.J."/>
            <person name="Mauceli E."/>
            <person name="Wortman J.R."/>
            <person name="Lee N.H."/>
            <person name="Guigo R."/>
            <person name="Stanke M."/>
            <person name="Alvarado L."/>
            <person name="Amedeo P."/>
            <person name="Antoine C.H."/>
            <person name="Arensburger P."/>
            <person name="Bidwell S.L."/>
            <person name="Crawford M."/>
            <person name="Camaro F."/>
            <person name="Devon K."/>
            <person name="Engels R."/>
            <person name="Hammond M."/>
            <person name="Howarth C."/>
            <person name="Koehrsen M."/>
            <person name="Lawson D."/>
            <person name="Montgomery P."/>
            <person name="Nene V."/>
            <person name="Nusbaum C."/>
            <person name="Puiu D."/>
            <person name="Romero-Severson J."/>
            <person name="Severson D.W."/>
            <person name="Shumway M."/>
            <person name="Sisk P."/>
            <person name="Stolte C."/>
            <person name="Zeng Q."/>
            <person name="Eisenstadt E."/>
            <person name="Fraser-Liggett C."/>
            <person name="Strausberg R."/>
            <person name="Galagan J."/>
            <person name="Birren B."/>
            <person name="Collins F.H."/>
        </authorList>
    </citation>
    <scope>NUCLEOTIDE SEQUENCE [LARGE SCALE GENOMIC DNA]</scope>
    <source>
        <strain evidence="2">JHB</strain>
    </source>
</reference>
<dbReference type="AlphaFoldDB" id="B0WX65"/>
<evidence type="ECO:0000256" key="1">
    <source>
        <dbReference type="SAM" id="MobiDB-lite"/>
    </source>
</evidence>
<dbReference type="HOGENOM" id="CLU_2266327_0_0_1"/>
<accession>B0WX65</accession>
<proteinExistence type="predicted"/>
<reference evidence="3" key="2">
    <citation type="submission" date="2021-02" db="UniProtKB">
        <authorList>
            <consortium name="EnsemblMetazoa"/>
        </authorList>
    </citation>
    <scope>IDENTIFICATION</scope>
    <source>
        <strain evidence="3">JHB</strain>
    </source>
</reference>
<dbReference type="EMBL" id="DS232158">
    <property type="protein sequence ID" value="EDS36326.1"/>
    <property type="molecule type" value="Genomic_DNA"/>
</dbReference>
<keyword evidence="4" id="KW-1185">Reference proteome</keyword>
<sequence length="103" mass="10430">MPDPRTPKSRVDSSRQLSPGGLFTAAKSRPTSSRRLSPGGLLKQLSPGGPRPPPLSPAGLGPLLLVAAGGSGWSGASSGTGLELSWLELTGTNPGTNCPPQEF</sequence>
<dbReference type="InParanoid" id="B0WX65"/>
<feature type="region of interest" description="Disordered" evidence="1">
    <location>
        <begin position="1"/>
        <end position="62"/>
    </location>
</feature>
<evidence type="ECO:0000313" key="3">
    <source>
        <dbReference type="EnsemblMetazoa" id="CPIJ012015-PA"/>
    </source>
</evidence>
<organism>
    <name type="scientific">Culex quinquefasciatus</name>
    <name type="common">Southern house mosquito</name>
    <name type="synonym">Culex pungens</name>
    <dbReference type="NCBI Taxonomy" id="7176"/>
    <lineage>
        <taxon>Eukaryota</taxon>
        <taxon>Metazoa</taxon>
        <taxon>Ecdysozoa</taxon>
        <taxon>Arthropoda</taxon>
        <taxon>Hexapoda</taxon>
        <taxon>Insecta</taxon>
        <taxon>Pterygota</taxon>
        <taxon>Neoptera</taxon>
        <taxon>Endopterygota</taxon>
        <taxon>Diptera</taxon>
        <taxon>Nematocera</taxon>
        <taxon>Culicoidea</taxon>
        <taxon>Culicidae</taxon>
        <taxon>Culicinae</taxon>
        <taxon>Culicini</taxon>
        <taxon>Culex</taxon>
        <taxon>Culex</taxon>
    </lineage>
</organism>
<evidence type="ECO:0000313" key="4">
    <source>
        <dbReference type="Proteomes" id="UP000002320"/>
    </source>
</evidence>
<dbReference type="VEuPathDB" id="VectorBase:CPIJ012015"/>
<dbReference type="KEGG" id="cqu:CpipJ_CPIJ012015"/>